<evidence type="ECO:0000256" key="3">
    <source>
        <dbReference type="ARBA" id="ARBA00023242"/>
    </source>
</evidence>
<keyword evidence="3" id="KW-0539">Nucleus</keyword>
<keyword evidence="7" id="KW-1185">Reference proteome</keyword>
<gene>
    <name evidence="4" type="ORF">GPU96_05g09650</name>
    <name evidence="5" type="ORF">PFJ87_05g01510</name>
</gene>
<comment type="subcellular location">
    <subcellularLocation>
        <location evidence="1">Nucleus</location>
    </subcellularLocation>
</comment>
<dbReference type="Proteomes" id="UP001217963">
    <property type="component" value="Chromosome V"/>
</dbReference>
<dbReference type="PANTHER" id="PTHR19411">
    <property type="entry name" value="PROTEIN BUD31-RELATED"/>
    <property type="match status" value="1"/>
</dbReference>
<dbReference type="AlphaFoldDB" id="A0A9Q9F860"/>
<comment type="similarity">
    <text evidence="2">Belongs to the BUD31 (G10) family.</text>
</comment>
<dbReference type="PRINTS" id="PR00322">
    <property type="entry name" value="G10"/>
</dbReference>
<dbReference type="PANTHER" id="PTHR19411:SF0">
    <property type="entry name" value="PROTEIN BUD31 HOMOLOG"/>
    <property type="match status" value="1"/>
</dbReference>
<accession>A0A9Q9F860</accession>
<dbReference type="Pfam" id="PF01125">
    <property type="entry name" value="BUD31"/>
    <property type="match status" value="1"/>
</dbReference>
<evidence type="ECO:0000313" key="7">
    <source>
        <dbReference type="Proteomes" id="UP001217963"/>
    </source>
</evidence>
<reference evidence="4" key="1">
    <citation type="submission" date="2021-05" db="EMBL/GenBank/DDBJ databases">
        <title>Encephalitozoon hellem ATCC 50604 Complete Genome.</title>
        <authorList>
            <person name="Mascarenhas dos Santos A.C."/>
            <person name="Julian A.T."/>
            <person name="Pombert J.-F."/>
        </authorList>
    </citation>
    <scope>NUCLEOTIDE SEQUENCE</scope>
    <source>
        <strain evidence="4">ATCC 50604</strain>
    </source>
</reference>
<name>A0A9Q9F860_ENCHE</name>
<proteinExistence type="inferred from homology"/>
<protein>
    <submittedName>
        <fullName evidence="4">Pre-mRNA splicing factor BUD31</fullName>
    </submittedName>
</protein>
<evidence type="ECO:0000256" key="2">
    <source>
        <dbReference type="ARBA" id="ARBA00005287"/>
    </source>
</evidence>
<evidence type="ECO:0000256" key="1">
    <source>
        <dbReference type="ARBA" id="ARBA00004123"/>
    </source>
</evidence>
<dbReference type="GO" id="GO:0005681">
    <property type="term" value="C:spliceosomal complex"/>
    <property type="evidence" value="ECO:0007669"/>
    <property type="project" value="TreeGrafter"/>
</dbReference>
<dbReference type="OrthoDB" id="277109at2759"/>
<dbReference type="GO" id="GO:0000398">
    <property type="term" value="P:mRNA splicing, via spliceosome"/>
    <property type="evidence" value="ECO:0007669"/>
    <property type="project" value="TreeGrafter"/>
</dbReference>
<reference evidence="5 7" key="2">
    <citation type="submission" date="2023-02" db="EMBL/GenBank/DDBJ databases">
        <title>Encephalitozoon hellem ATCC 50451 complete genome.</title>
        <authorList>
            <person name="Mascarenhas dos Santos A.C."/>
            <person name="Julian A.T."/>
            <person name="Pombert J.-F."/>
        </authorList>
    </citation>
    <scope>NUCLEOTIDE SEQUENCE [LARGE SCALE GENOMIC DNA]</scope>
    <source>
        <strain evidence="5 7">ATCC 50451</strain>
    </source>
</reference>
<organism evidence="4 6">
    <name type="scientific">Encephalitozoon hellem</name>
    <name type="common">Microsporidian parasite</name>
    <dbReference type="NCBI Taxonomy" id="27973"/>
    <lineage>
        <taxon>Eukaryota</taxon>
        <taxon>Fungi</taxon>
        <taxon>Fungi incertae sedis</taxon>
        <taxon>Microsporidia</taxon>
        <taxon>Unikaryonidae</taxon>
        <taxon>Encephalitozoon</taxon>
    </lineage>
</organism>
<evidence type="ECO:0000313" key="5">
    <source>
        <dbReference type="EMBL" id="WEL38681.1"/>
    </source>
</evidence>
<dbReference type="Proteomes" id="UP001059546">
    <property type="component" value="Chromosome V"/>
</dbReference>
<dbReference type="InterPro" id="IPR001748">
    <property type="entry name" value="BUD31"/>
</dbReference>
<evidence type="ECO:0000313" key="6">
    <source>
        <dbReference type="Proteomes" id="UP001059546"/>
    </source>
</evidence>
<dbReference type="EMBL" id="CP119066">
    <property type="protein sequence ID" value="WEL38681.1"/>
    <property type="molecule type" value="Genomic_DNA"/>
</dbReference>
<dbReference type="EMBL" id="CP075151">
    <property type="protein sequence ID" value="UTX43224.1"/>
    <property type="molecule type" value="Genomic_DNA"/>
</dbReference>
<sequence length="140" mass="16528">MPRVPSNPPKEFEKVKSFLERIETEMRKAENAPLSPNPPENYWPIFQLHHQRSRYIYNLRKKGEISNELYRYLSLNRFVDHELVCYWEKEGYESLCCLRCVQPVDSKHGNVCICRVPQRNIDVKKAIKCDNCGCRGCSGY</sequence>
<evidence type="ECO:0000313" key="4">
    <source>
        <dbReference type="EMBL" id="UTX43224.1"/>
    </source>
</evidence>